<keyword evidence="2" id="KW-0378">Hydrolase</keyword>
<dbReference type="InterPro" id="IPR045155">
    <property type="entry name" value="Beta-lactam_cat"/>
</dbReference>
<evidence type="ECO:0000259" key="1">
    <source>
        <dbReference type="Pfam" id="PF13354"/>
    </source>
</evidence>
<dbReference type="Proteomes" id="UP001595387">
    <property type="component" value="Unassembled WGS sequence"/>
</dbReference>
<dbReference type="InterPro" id="IPR000871">
    <property type="entry name" value="Beta-lactam_class-A"/>
</dbReference>
<gene>
    <name evidence="2" type="ORF">ACFODW_11175</name>
</gene>
<reference evidence="3" key="1">
    <citation type="journal article" date="2019" name="Int. J. Syst. Evol. Microbiol.">
        <title>The Global Catalogue of Microorganisms (GCM) 10K type strain sequencing project: providing services to taxonomists for standard genome sequencing and annotation.</title>
        <authorList>
            <consortium name="The Broad Institute Genomics Platform"/>
            <consortium name="The Broad Institute Genome Sequencing Center for Infectious Disease"/>
            <person name="Wu L."/>
            <person name="Ma J."/>
        </authorList>
    </citation>
    <scope>NUCLEOTIDE SEQUENCE [LARGE SCALE GENOMIC DNA]</scope>
    <source>
        <strain evidence="3">KCTC 13193</strain>
    </source>
</reference>
<proteinExistence type="predicted"/>
<protein>
    <submittedName>
        <fullName evidence="2">Serine hydrolase</fullName>
    </submittedName>
</protein>
<organism evidence="2 3">
    <name type="scientific">Virgibacillus sediminis</name>
    <dbReference type="NCBI Taxonomy" id="202260"/>
    <lineage>
        <taxon>Bacteria</taxon>
        <taxon>Bacillati</taxon>
        <taxon>Bacillota</taxon>
        <taxon>Bacilli</taxon>
        <taxon>Bacillales</taxon>
        <taxon>Bacillaceae</taxon>
        <taxon>Virgibacillus</taxon>
    </lineage>
</organism>
<name>A0ABV7A7K2_9BACI</name>
<dbReference type="PANTHER" id="PTHR35333">
    <property type="entry name" value="BETA-LACTAMASE"/>
    <property type="match status" value="1"/>
</dbReference>
<dbReference type="EMBL" id="JBHRRZ010000017">
    <property type="protein sequence ID" value="MFC2948896.1"/>
    <property type="molecule type" value="Genomic_DNA"/>
</dbReference>
<dbReference type="Gene3D" id="3.40.710.10">
    <property type="entry name" value="DD-peptidase/beta-lactamase superfamily"/>
    <property type="match status" value="1"/>
</dbReference>
<dbReference type="InterPro" id="IPR012338">
    <property type="entry name" value="Beta-lactam/transpept-like"/>
</dbReference>
<dbReference type="SUPFAM" id="SSF56601">
    <property type="entry name" value="beta-lactamase/transpeptidase-like"/>
    <property type="match status" value="1"/>
</dbReference>
<accession>A0ABV7A7K2</accession>
<keyword evidence="3" id="KW-1185">Reference proteome</keyword>
<dbReference type="Pfam" id="PF13354">
    <property type="entry name" value="Beta-lactamase2"/>
    <property type="match status" value="1"/>
</dbReference>
<sequence>MEQLSDSIQSIISRSGGTWAAVLEDLDTGEHWKWKELKAFYAASIIKVPIMIAVFRELEKGSIMACERKKLRQEDQVGGCGVLQHLTPGTSLTIYDLVTLMMIQSDNMAANMLIDLVGAEQIQQTMKEIGMNDSMFCHKLMTAPGERNGENTITAGEMHTVLKNMVSGHIISRRACREMIGIMKKQQLRHYLAGKLPVDDLADGRRMDWEMADKTGEVKGVRHNTGIIYVGKRTMLVTVLSKGAEASRSLKGMQEIGWEIYKYMDKQR</sequence>
<evidence type="ECO:0000313" key="3">
    <source>
        <dbReference type="Proteomes" id="UP001595387"/>
    </source>
</evidence>
<dbReference type="RefSeq" id="WP_390306403.1">
    <property type="nucleotide sequence ID" value="NZ_JBHRRZ010000017.1"/>
</dbReference>
<feature type="domain" description="Beta-lactamase class A catalytic" evidence="1">
    <location>
        <begin position="22"/>
        <end position="240"/>
    </location>
</feature>
<evidence type="ECO:0000313" key="2">
    <source>
        <dbReference type="EMBL" id="MFC2948896.1"/>
    </source>
</evidence>
<dbReference type="GO" id="GO:0016787">
    <property type="term" value="F:hydrolase activity"/>
    <property type="evidence" value="ECO:0007669"/>
    <property type="project" value="UniProtKB-KW"/>
</dbReference>
<dbReference type="PANTHER" id="PTHR35333:SF4">
    <property type="entry name" value="SLR0121 PROTEIN"/>
    <property type="match status" value="1"/>
</dbReference>
<comment type="caution">
    <text evidence="2">The sequence shown here is derived from an EMBL/GenBank/DDBJ whole genome shotgun (WGS) entry which is preliminary data.</text>
</comment>